<sequence>MISNIVGVKILRSKTKNGIISLQTFASLPNSKAAKISFFKRTNNFPFDQGFCNSKGG</sequence>
<dbReference type="Proteomes" id="UP000887565">
    <property type="component" value="Unplaced"/>
</dbReference>
<evidence type="ECO:0000313" key="1">
    <source>
        <dbReference type="Proteomes" id="UP000887565"/>
    </source>
</evidence>
<dbReference type="AlphaFoldDB" id="A0A915IMX4"/>
<protein>
    <submittedName>
        <fullName evidence="2">Uncharacterized protein</fullName>
    </submittedName>
</protein>
<organism evidence="1 2">
    <name type="scientific">Romanomermis culicivorax</name>
    <name type="common">Nematode worm</name>
    <dbReference type="NCBI Taxonomy" id="13658"/>
    <lineage>
        <taxon>Eukaryota</taxon>
        <taxon>Metazoa</taxon>
        <taxon>Ecdysozoa</taxon>
        <taxon>Nematoda</taxon>
        <taxon>Enoplea</taxon>
        <taxon>Dorylaimia</taxon>
        <taxon>Mermithida</taxon>
        <taxon>Mermithoidea</taxon>
        <taxon>Mermithidae</taxon>
        <taxon>Romanomermis</taxon>
    </lineage>
</organism>
<keyword evidence="1" id="KW-1185">Reference proteome</keyword>
<reference evidence="2" key="1">
    <citation type="submission" date="2022-11" db="UniProtKB">
        <authorList>
            <consortium name="WormBaseParasite"/>
        </authorList>
    </citation>
    <scope>IDENTIFICATION</scope>
</reference>
<accession>A0A915IMX4</accession>
<evidence type="ECO:0000313" key="2">
    <source>
        <dbReference type="WBParaSite" id="nRc.2.0.1.t15224-RA"/>
    </source>
</evidence>
<proteinExistence type="predicted"/>
<name>A0A915IMX4_ROMCU</name>
<dbReference type="WBParaSite" id="nRc.2.0.1.t15224-RA">
    <property type="protein sequence ID" value="nRc.2.0.1.t15224-RA"/>
    <property type="gene ID" value="nRc.2.0.1.g15224"/>
</dbReference>